<proteinExistence type="predicted"/>
<reference evidence="1 2" key="1">
    <citation type="submission" date="2019-09" db="EMBL/GenBank/DDBJ databases">
        <title>Parvibaculum sedimenti sp. nov., isolated from sediment.</title>
        <authorList>
            <person name="Wang Y."/>
        </authorList>
    </citation>
    <scope>NUCLEOTIDE SEQUENCE [LARGE SCALE GENOMIC DNA]</scope>
    <source>
        <strain evidence="1 2">HXT-9</strain>
    </source>
</reference>
<comment type="caution">
    <text evidence="1">The sequence shown here is derived from an EMBL/GenBank/DDBJ whole genome shotgun (WGS) entry which is preliminary data.</text>
</comment>
<evidence type="ECO:0000313" key="2">
    <source>
        <dbReference type="Proteomes" id="UP000468901"/>
    </source>
</evidence>
<protein>
    <submittedName>
        <fullName evidence="1">Uncharacterized protein</fullName>
    </submittedName>
</protein>
<evidence type="ECO:0000313" key="1">
    <source>
        <dbReference type="EMBL" id="KAB7739860.1"/>
    </source>
</evidence>
<dbReference type="EMBL" id="WESC01000008">
    <property type="protein sequence ID" value="KAB7739860.1"/>
    <property type="molecule type" value="Genomic_DNA"/>
</dbReference>
<keyword evidence="2" id="KW-1185">Reference proteome</keyword>
<name>A0A6N6VJ50_9HYPH</name>
<dbReference type="AlphaFoldDB" id="A0A6N6VJ50"/>
<gene>
    <name evidence="1" type="ORF">F2P47_10120</name>
</gene>
<accession>A0A6N6VJ50</accession>
<organism evidence="1 2">
    <name type="scientific">Parvibaculum sedimenti</name>
    <dbReference type="NCBI Taxonomy" id="2608632"/>
    <lineage>
        <taxon>Bacteria</taxon>
        <taxon>Pseudomonadati</taxon>
        <taxon>Pseudomonadota</taxon>
        <taxon>Alphaproteobacteria</taxon>
        <taxon>Hyphomicrobiales</taxon>
        <taxon>Parvibaculaceae</taxon>
        <taxon>Parvibaculum</taxon>
    </lineage>
</organism>
<dbReference type="Proteomes" id="UP000468901">
    <property type="component" value="Unassembled WGS sequence"/>
</dbReference>
<dbReference type="RefSeq" id="WP_152216241.1">
    <property type="nucleotide sequence ID" value="NZ_WESC01000008.1"/>
</dbReference>
<sequence length="132" mass="14792">MRDEALIHFHYGRQISAGLVLAANGSAAPDLISEAAPYLDPRNPGRSVVGFCACHPDMVEDVIAPPPAGWQDWRFTEWDNWFGRINGVFLVDLKLLRVVQYPLYSCGSSIVRCDLSGLPRRLVPVEEWLARK</sequence>